<dbReference type="EMBL" id="BAMV01000002">
    <property type="protein sequence ID" value="GAN59163.1"/>
    <property type="molecule type" value="Genomic_DNA"/>
</dbReference>
<evidence type="ECO:0000256" key="2">
    <source>
        <dbReference type="ARBA" id="ARBA00022448"/>
    </source>
</evidence>
<feature type="transmembrane region" description="Helical" evidence="3">
    <location>
        <begin position="97"/>
        <end position="114"/>
    </location>
</feature>
<comment type="similarity">
    <text evidence="1">Belongs to the ABC-2 integral membrane protein family.</text>
</comment>
<evidence type="ECO:0000313" key="4">
    <source>
        <dbReference type="EMBL" id="GAN59163.1"/>
    </source>
</evidence>
<feature type="transmembrane region" description="Helical" evidence="3">
    <location>
        <begin position="206"/>
        <end position="226"/>
    </location>
</feature>
<feature type="transmembrane region" description="Helical" evidence="3">
    <location>
        <begin position="150"/>
        <end position="168"/>
    </location>
</feature>
<evidence type="ECO:0000256" key="1">
    <source>
        <dbReference type="ARBA" id="ARBA00007783"/>
    </source>
</evidence>
<dbReference type="Proteomes" id="UP000321891">
    <property type="component" value="Unassembled WGS sequence"/>
</dbReference>
<dbReference type="GO" id="GO:0015920">
    <property type="term" value="P:lipopolysaccharide transport"/>
    <property type="evidence" value="ECO:0007669"/>
    <property type="project" value="TreeGrafter"/>
</dbReference>
<evidence type="ECO:0000313" key="7">
    <source>
        <dbReference type="Proteomes" id="UP000321891"/>
    </source>
</evidence>
<name>A0A0D6N0R3_9PROT</name>
<dbReference type="Proteomes" id="UP000032671">
    <property type="component" value="Unassembled WGS sequence"/>
</dbReference>
<organism evidence="4 6">
    <name type="scientific">Acetobacter cibinongensis</name>
    <dbReference type="NCBI Taxonomy" id="146475"/>
    <lineage>
        <taxon>Bacteria</taxon>
        <taxon>Pseudomonadati</taxon>
        <taxon>Pseudomonadota</taxon>
        <taxon>Alphaproteobacteria</taxon>
        <taxon>Acetobacterales</taxon>
        <taxon>Acetobacteraceae</taxon>
        <taxon>Acetobacter</taxon>
    </lineage>
</organism>
<proteinExistence type="inferred from homology"/>
<feature type="transmembrane region" description="Helical" evidence="3">
    <location>
        <begin position="261"/>
        <end position="282"/>
    </location>
</feature>
<dbReference type="RefSeq" id="WP_084597456.1">
    <property type="nucleotide sequence ID" value="NZ_BAMV01000002.1"/>
</dbReference>
<accession>A0A6N3SQB2</accession>
<keyword evidence="3" id="KW-0472">Membrane</keyword>
<reference evidence="5 7" key="2">
    <citation type="submission" date="2019-07" db="EMBL/GenBank/DDBJ databases">
        <title>Whole genome shotgun sequence of Acetobacter cibinongensis NBRC 16605.</title>
        <authorList>
            <person name="Hosoyama A."/>
            <person name="Uohara A."/>
            <person name="Ohji S."/>
            <person name="Ichikawa N."/>
        </authorList>
    </citation>
    <scope>NUCLEOTIDE SEQUENCE [LARGE SCALE GENOMIC DNA]</scope>
    <source>
        <strain evidence="5 7">NBRC 16605</strain>
    </source>
</reference>
<dbReference type="AlphaFoldDB" id="A0A0D6N0R3"/>
<evidence type="ECO:0000313" key="6">
    <source>
        <dbReference type="Proteomes" id="UP000032671"/>
    </source>
</evidence>
<keyword evidence="3" id="KW-1133">Transmembrane helix</keyword>
<feature type="transmembrane region" description="Helical" evidence="3">
    <location>
        <begin position="174"/>
        <end position="199"/>
    </location>
</feature>
<keyword evidence="3" id="KW-0812">Transmembrane</keyword>
<keyword evidence="7" id="KW-1185">Reference proteome</keyword>
<dbReference type="STRING" id="1231339.Abci_002_040"/>
<reference evidence="4 6" key="1">
    <citation type="submission" date="2012-11" db="EMBL/GenBank/DDBJ databases">
        <title>Whole genome sequence of Acetobacter cibinongensis 4H-1.</title>
        <authorList>
            <person name="Azuma Y."/>
            <person name="Higashiura N."/>
            <person name="Hirakawa H."/>
            <person name="Matsushita K."/>
        </authorList>
    </citation>
    <scope>NUCLEOTIDE SEQUENCE [LARGE SCALE GENOMIC DNA]</scope>
    <source>
        <strain evidence="4 6">4H-1</strain>
    </source>
</reference>
<accession>A0A0D6N0R3</accession>
<protein>
    <submittedName>
        <fullName evidence="4">ABC transporter polysaccharide/O-antigene exporter</fullName>
    </submittedName>
    <submittedName>
        <fullName evidence="5">Sugar ABC transporter permease</fullName>
    </submittedName>
</protein>
<dbReference type="PANTHER" id="PTHR30413:SF10">
    <property type="entry name" value="CAPSULE POLYSACCHARIDE EXPORT INNER-MEMBRANE PROTEIN CTRC"/>
    <property type="match status" value="1"/>
</dbReference>
<keyword evidence="2" id="KW-0813">Transport</keyword>
<dbReference type="EMBL" id="BJVU01000010">
    <property type="protein sequence ID" value="GEL59541.1"/>
    <property type="molecule type" value="Genomic_DNA"/>
</dbReference>
<evidence type="ECO:0000313" key="5">
    <source>
        <dbReference type="EMBL" id="GEL59541.1"/>
    </source>
</evidence>
<feature type="transmembrane region" description="Helical" evidence="3">
    <location>
        <begin position="68"/>
        <end position="91"/>
    </location>
</feature>
<comment type="caution">
    <text evidence="4">The sequence shown here is derived from an EMBL/GenBank/DDBJ whole genome shotgun (WGS) entry which is preliminary data.</text>
</comment>
<sequence length="292" mass="33025">MDTLQASHPSGPILPEPSGPEPVLHLEPEHGFACFRHAWHDFMEGLTLGKLACTLSWLDIKQRYRGSLLGPFWLTLSATIMVAAMGLLYSYLMHMDVHIYLPFLTISLVIWMFVSGLMTESCTTFNTAASMIHAARLPYSLHIIRSTVRNWMVCAHNVPVVVVVFLWFHTTPHWTWALLAALVVWGVDSFFLTLFLAILGARFRDIPPIMASILQILFFVTPVIWAPELMSVGEEWLLLDPFFPLIEILRGPLTGDHLSVMVWPAALLWSALLGVITCTLFARIRARLAYWV</sequence>
<gene>
    <name evidence="5" type="primary">rfbD</name>
    <name evidence="4" type="ORF">Abci_002_040</name>
    <name evidence="5" type="ORF">ACI01nite_21430</name>
</gene>
<dbReference type="PANTHER" id="PTHR30413">
    <property type="entry name" value="INNER MEMBRANE TRANSPORT PERMEASE"/>
    <property type="match status" value="1"/>
</dbReference>
<evidence type="ECO:0000256" key="3">
    <source>
        <dbReference type="SAM" id="Phobius"/>
    </source>
</evidence>